<protein>
    <recommendedName>
        <fullName evidence="9">Heme response regulator HssR</fullName>
    </recommendedName>
</protein>
<dbReference type="CDD" id="cd00383">
    <property type="entry name" value="trans_reg_C"/>
    <property type="match status" value="1"/>
</dbReference>
<comment type="function">
    <text evidence="8">Member of the two-component regulatory system HssS/HssR involved in intracellular heme homeostasis and tempering of staphylococcal virulence. Phosphorylated HssR binds to a direct repeat sequence within hrtAB promoter and activates the expression of hrtAB, an efflux pump, in response to extracellular heme, hemin, hemoglobin or blood.</text>
</comment>
<evidence type="ECO:0000256" key="7">
    <source>
        <dbReference type="ARBA" id="ARBA00023163"/>
    </source>
</evidence>
<dbReference type="RefSeq" id="WP_216414640.1">
    <property type="nucleotide sequence ID" value="NZ_JAHLQK010000001.1"/>
</dbReference>
<gene>
    <name evidence="14" type="ORF">KQI88_01740</name>
</gene>
<evidence type="ECO:0000313" key="15">
    <source>
        <dbReference type="Proteomes" id="UP000779508"/>
    </source>
</evidence>
<evidence type="ECO:0000256" key="11">
    <source>
        <dbReference type="PROSITE-ProRule" id="PRU01091"/>
    </source>
</evidence>
<feature type="modified residue" description="4-aspartylphosphate" evidence="10">
    <location>
        <position position="52"/>
    </location>
</feature>
<dbReference type="InterPro" id="IPR001867">
    <property type="entry name" value="OmpR/PhoB-type_DNA-bd"/>
</dbReference>
<keyword evidence="2" id="KW-0963">Cytoplasm</keyword>
<dbReference type="Pfam" id="PF00486">
    <property type="entry name" value="Trans_reg_C"/>
    <property type="match status" value="1"/>
</dbReference>
<dbReference type="Pfam" id="PF00072">
    <property type="entry name" value="Response_reg"/>
    <property type="match status" value="1"/>
</dbReference>
<evidence type="ECO:0000259" key="12">
    <source>
        <dbReference type="PROSITE" id="PS50110"/>
    </source>
</evidence>
<dbReference type="InterPro" id="IPR001789">
    <property type="entry name" value="Sig_transdc_resp-reg_receiver"/>
</dbReference>
<evidence type="ECO:0000256" key="3">
    <source>
        <dbReference type="ARBA" id="ARBA00023015"/>
    </source>
</evidence>
<evidence type="ECO:0000256" key="1">
    <source>
        <dbReference type="ARBA" id="ARBA00004496"/>
    </source>
</evidence>
<organism evidence="14 15">
    <name type="scientific">Alkaliphilus flagellatus</name>
    <dbReference type="NCBI Taxonomy" id="2841507"/>
    <lineage>
        <taxon>Bacteria</taxon>
        <taxon>Bacillati</taxon>
        <taxon>Bacillota</taxon>
        <taxon>Clostridia</taxon>
        <taxon>Peptostreptococcales</taxon>
        <taxon>Natronincolaceae</taxon>
        <taxon>Alkaliphilus</taxon>
    </lineage>
</organism>
<dbReference type="PANTHER" id="PTHR48111">
    <property type="entry name" value="REGULATOR OF RPOS"/>
    <property type="match status" value="1"/>
</dbReference>
<comment type="caution">
    <text evidence="14">The sequence shown here is derived from an EMBL/GenBank/DDBJ whole genome shotgun (WGS) entry which is preliminary data.</text>
</comment>
<evidence type="ECO:0000259" key="13">
    <source>
        <dbReference type="PROSITE" id="PS51755"/>
    </source>
</evidence>
<feature type="domain" description="Response regulatory" evidence="12">
    <location>
        <begin position="3"/>
        <end position="117"/>
    </location>
</feature>
<sequence length="224" mass="25854">MVNILVVEDDKNLSKLMTAVLKQNGYNVLNATDGVQALDILDTSHVDLIISDIMMPNMDGYELTDQLRQSNYNLPILMVTAKESFEDKKKGFILGTDDYMVKPIDIDEMILRVAALLRRSRIINENRLTIGEVVLDYDALTVNRGTDYIQLPKKEFYLLFKLLSYPKKIFTRQQLMDEIWGMDTEADERTVDVHIKRLREKLADFPEFDIVTVRGLGYKAEKLI</sequence>
<evidence type="ECO:0000256" key="5">
    <source>
        <dbReference type="ARBA" id="ARBA00023125"/>
    </source>
</evidence>
<dbReference type="InterPro" id="IPR039420">
    <property type="entry name" value="WalR-like"/>
</dbReference>
<dbReference type="SMART" id="SM00448">
    <property type="entry name" value="REC"/>
    <property type="match status" value="1"/>
</dbReference>
<feature type="domain" description="OmpR/PhoB-type" evidence="13">
    <location>
        <begin position="125"/>
        <end position="222"/>
    </location>
</feature>
<proteinExistence type="predicted"/>
<feature type="DNA-binding region" description="OmpR/PhoB-type" evidence="11">
    <location>
        <begin position="125"/>
        <end position="222"/>
    </location>
</feature>
<reference evidence="14 15" key="1">
    <citation type="submission" date="2021-06" db="EMBL/GenBank/DDBJ databases">
        <authorList>
            <person name="Sun Q."/>
            <person name="Li D."/>
        </authorList>
    </citation>
    <scope>NUCLEOTIDE SEQUENCE [LARGE SCALE GENOMIC DNA]</scope>
    <source>
        <strain evidence="14 15">MSJ-5</strain>
    </source>
</reference>
<keyword evidence="7" id="KW-0804">Transcription</keyword>
<keyword evidence="10" id="KW-0597">Phosphoprotein</keyword>
<keyword evidence="15" id="KW-1185">Reference proteome</keyword>
<evidence type="ECO:0000256" key="9">
    <source>
        <dbReference type="ARBA" id="ARBA00039976"/>
    </source>
</evidence>
<dbReference type="EMBL" id="JAHLQK010000001">
    <property type="protein sequence ID" value="MBU5675137.1"/>
    <property type="molecule type" value="Genomic_DNA"/>
</dbReference>
<dbReference type="Proteomes" id="UP000779508">
    <property type="component" value="Unassembled WGS sequence"/>
</dbReference>
<dbReference type="PROSITE" id="PS51755">
    <property type="entry name" value="OMPR_PHOB"/>
    <property type="match status" value="1"/>
</dbReference>
<keyword evidence="3" id="KW-0805">Transcription regulation</keyword>
<evidence type="ECO:0000313" key="14">
    <source>
        <dbReference type="EMBL" id="MBU5675137.1"/>
    </source>
</evidence>
<keyword evidence="6" id="KW-0010">Activator</keyword>
<accession>A0ABS6G0A3</accession>
<evidence type="ECO:0000256" key="2">
    <source>
        <dbReference type="ARBA" id="ARBA00022490"/>
    </source>
</evidence>
<comment type="subcellular location">
    <subcellularLocation>
        <location evidence="1">Cytoplasm</location>
    </subcellularLocation>
</comment>
<name>A0ABS6G0A3_9FIRM</name>
<evidence type="ECO:0000256" key="10">
    <source>
        <dbReference type="PROSITE-ProRule" id="PRU00169"/>
    </source>
</evidence>
<keyword evidence="5 11" id="KW-0238">DNA-binding</keyword>
<evidence type="ECO:0000256" key="6">
    <source>
        <dbReference type="ARBA" id="ARBA00023159"/>
    </source>
</evidence>
<evidence type="ECO:0000256" key="8">
    <source>
        <dbReference type="ARBA" id="ARBA00037471"/>
    </source>
</evidence>
<keyword evidence="4" id="KW-0843">Virulence</keyword>
<evidence type="ECO:0000256" key="4">
    <source>
        <dbReference type="ARBA" id="ARBA00023026"/>
    </source>
</evidence>
<dbReference type="PANTHER" id="PTHR48111:SF49">
    <property type="entry name" value="HEME RESPONSE REGULATOR HSSR"/>
    <property type="match status" value="1"/>
</dbReference>
<dbReference type="PROSITE" id="PS50110">
    <property type="entry name" value="RESPONSE_REGULATORY"/>
    <property type="match status" value="1"/>
</dbReference>
<dbReference type="SMART" id="SM00862">
    <property type="entry name" value="Trans_reg_C"/>
    <property type="match status" value="1"/>
</dbReference>